<evidence type="ECO:0000259" key="5">
    <source>
        <dbReference type="Pfam" id="PF01869"/>
    </source>
</evidence>
<evidence type="ECO:0000313" key="7">
    <source>
        <dbReference type="Proteomes" id="UP000279259"/>
    </source>
</evidence>
<accession>A0A427YIR2</accession>
<dbReference type="STRING" id="1890683.A0A427YIR2"/>
<gene>
    <name evidence="6" type="ORF">EHS25_010160</name>
</gene>
<protein>
    <recommendedName>
        <fullName evidence="3">N-acetyl-D-glucosamine kinase</fullName>
        <ecNumber evidence="2">2.7.1.59</ecNumber>
    </recommendedName>
    <alternativeName>
        <fullName evidence="4">GlcNAc kinase</fullName>
    </alternativeName>
</protein>
<dbReference type="InterPro" id="IPR052519">
    <property type="entry name" value="Euk-type_GlcNAc_Kinase"/>
</dbReference>
<dbReference type="Pfam" id="PF01869">
    <property type="entry name" value="BcrAD_BadFG"/>
    <property type="match status" value="1"/>
</dbReference>
<evidence type="ECO:0000256" key="1">
    <source>
        <dbReference type="ARBA" id="ARBA00006198"/>
    </source>
</evidence>
<dbReference type="SUPFAM" id="SSF53067">
    <property type="entry name" value="Actin-like ATPase domain"/>
    <property type="match status" value="2"/>
</dbReference>
<dbReference type="OrthoDB" id="311172at2759"/>
<evidence type="ECO:0000256" key="4">
    <source>
        <dbReference type="ARBA" id="ARBA00031123"/>
    </source>
</evidence>
<evidence type="ECO:0000256" key="2">
    <source>
        <dbReference type="ARBA" id="ARBA00012122"/>
    </source>
</evidence>
<reference evidence="6 7" key="1">
    <citation type="submission" date="2018-11" db="EMBL/GenBank/DDBJ databases">
        <title>Genome sequence of Saitozyma podzolica DSM 27192.</title>
        <authorList>
            <person name="Aliyu H."/>
            <person name="Gorte O."/>
            <person name="Ochsenreither K."/>
        </authorList>
    </citation>
    <scope>NUCLEOTIDE SEQUENCE [LARGE SCALE GENOMIC DNA]</scope>
    <source>
        <strain evidence="6 7">DSM 27192</strain>
    </source>
</reference>
<dbReference type="PANTHER" id="PTHR43190:SF3">
    <property type="entry name" value="N-ACETYL-D-GLUCOSAMINE KINASE"/>
    <property type="match status" value="1"/>
</dbReference>
<dbReference type="EMBL" id="RSCD01000009">
    <property type="protein sequence ID" value="RSH90984.1"/>
    <property type="molecule type" value="Genomic_DNA"/>
</dbReference>
<organism evidence="6 7">
    <name type="scientific">Saitozyma podzolica</name>
    <dbReference type="NCBI Taxonomy" id="1890683"/>
    <lineage>
        <taxon>Eukaryota</taxon>
        <taxon>Fungi</taxon>
        <taxon>Dikarya</taxon>
        <taxon>Basidiomycota</taxon>
        <taxon>Agaricomycotina</taxon>
        <taxon>Tremellomycetes</taxon>
        <taxon>Tremellales</taxon>
        <taxon>Trimorphomycetaceae</taxon>
        <taxon>Saitozyma</taxon>
    </lineage>
</organism>
<name>A0A427YIR2_9TREE</name>
<dbReference type="PANTHER" id="PTHR43190">
    <property type="entry name" value="N-ACETYL-D-GLUCOSAMINE KINASE"/>
    <property type="match status" value="1"/>
</dbReference>
<evidence type="ECO:0000256" key="3">
    <source>
        <dbReference type="ARBA" id="ARBA00014974"/>
    </source>
</evidence>
<keyword evidence="7" id="KW-1185">Reference proteome</keyword>
<proteinExistence type="inferred from homology"/>
<feature type="domain" description="ATPase BadF/BadG/BcrA/BcrD type" evidence="5">
    <location>
        <begin position="9"/>
        <end position="236"/>
    </location>
</feature>
<dbReference type="Proteomes" id="UP000279259">
    <property type="component" value="Unassembled WGS sequence"/>
</dbReference>
<comment type="caution">
    <text evidence="6">The sequence shown here is derived from an EMBL/GenBank/DDBJ whole genome shotgun (WGS) entry which is preliminary data.</text>
</comment>
<dbReference type="GO" id="GO:0045127">
    <property type="term" value="F:N-acetylglucosamine kinase activity"/>
    <property type="evidence" value="ECO:0007669"/>
    <property type="project" value="UniProtKB-EC"/>
</dbReference>
<evidence type="ECO:0000313" key="6">
    <source>
        <dbReference type="EMBL" id="RSH90984.1"/>
    </source>
</evidence>
<dbReference type="InterPro" id="IPR043129">
    <property type="entry name" value="ATPase_NBD"/>
</dbReference>
<sequence>MTRQLYLAVDGGGTKTHACISLEGLVVDGYAGASNAQDVGVQQAVTEVKRAVQAALSKLEKAGVGKETDDRCPVAFTTAWICLAGLDSPAEVATMRTALGPYFAHPPASLFVENDALLLAAPLLRLASASEDKPTDGLVVIAGTGSLAMSVRAHHGQIRMTGRRGGLGFLFGDEGSGYHIGREAVRRLAYRRDRGELCPSEVERGLLLHYGARDVDELIANAVSSGVIAASLLAQVASLEETDLKQFYLDPSLNTSPGAAETLRKLRIAEGTRVVLAAAVLPEPDPLALQILRFCAGELASDVAGLIKDNGLSPSAVLCVGGGVAVQGLYQAVFLEELAARGIKPERVVLVAEPARAGVEAISGTASQRDA</sequence>
<dbReference type="Gene3D" id="3.30.420.40">
    <property type="match status" value="1"/>
</dbReference>
<dbReference type="AlphaFoldDB" id="A0A427YIR2"/>
<dbReference type="CDD" id="cd24007">
    <property type="entry name" value="ASKHA_NBD_eukNAGK-like"/>
    <property type="match status" value="1"/>
</dbReference>
<comment type="similarity">
    <text evidence="1">Belongs to the eukaryotic-type N-acetylglucosamine kinase family.</text>
</comment>
<dbReference type="EC" id="2.7.1.59" evidence="2"/>
<dbReference type="InterPro" id="IPR002731">
    <property type="entry name" value="ATPase_BadF"/>
</dbReference>